<comment type="catalytic activity">
    <reaction evidence="8">
        <text>L-homoserine + ATP = O-phospho-L-homoserine + ADP + H(+)</text>
        <dbReference type="Rhea" id="RHEA:13985"/>
        <dbReference type="ChEBI" id="CHEBI:15378"/>
        <dbReference type="ChEBI" id="CHEBI:30616"/>
        <dbReference type="ChEBI" id="CHEBI:57476"/>
        <dbReference type="ChEBI" id="CHEBI:57590"/>
        <dbReference type="ChEBI" id="CHEBI:456216"/>
        <dbReference type="EC" id="2.7.1.39"/>
    </reaction>
</comment>
<evidence type="ECO:0000313" key="11">
    <source>
        <dbReference type="EMBL" id="KAA0598780.1"/>
    </source>
</evidence>
<accession>A0A5A9GWL2</accession>
<dbReference type="PANTHER" id="PTHR21064">
    <property type="entry name" value="AMINOGLYCOSIDE PHOSPHOTRANSFERASE DOMAIN-CONTAINING PROTEIN-RELATED"/>
    <property type="match status" value="1"/>
</dbReference>
<dbReference type="AlphaFoldDB" id="A0A5A9GWL2"/>
<gene>
    <name evidence="8" type="primary">thrB</name>
    <name evidence="11" type="ORF">FZ942_06860</name>
</gene>
<dbReference type="InterPro" id="IPR002575">
    <property type="entry name" value="Aminoglycoside_PTrfase"/>
</dbReference>
<dbReference type="EMBL" id="VTTN01000001">
    <property type="protein sequence ID" value="KAA0598780.1"/>
    <property type="molecule type" value="Genomic_DNA"/>
</dbReference>
<dbReference type="Gene3D" id="3.90.1200.10">
    <property type="match status" value="1"/>
</dbReference>
<dbReference type="InterPro" id="IPR005280">
    <property type="entry name" value="Homoserine_kinase_II"/>
</dbReference>
<reference evidence="11 12" key="1">
    <citation type="submission" date="2019-08" db="EMBL/GenBank/DDBJ databases">
        <authorList>
            <person name="Grouzdev D."/>
            <person name="Tikhonova E."/>
            <person name="Kravchenko I."/>
        </authorList>
    </citation>
    <scope>NUCLEOTIDE SEQUENCE [LARGE SCALE GENOMIC DNA]</scope>
    <source>
        <strain evidence="11 12">59b</strain>
    </source>
</reference>
<evidence type="ECO:0000256" key="7">
    <source>
        <dbReference type="ARBA" id="ARBA00038240"/>
    </source>
</evidence>
<evidence type="ECO:0000256" key="9">
    <source>
        <dbReference type="NCBIfam" id="TIGR00938"/>
    </source>
</evidence>
<protein>
    <recommendedName>
        <fullName evidence="8 9">Homoserine kinase</fullName>
        <shortName evidence="8">HK</shortName>
        <shortName evidence="8">HSK</shortName>
        <ecNumber evidence="8 9">2.7.1.39</ecNumber>
    </recommendedName>
</protein>
<dbReference type="InterPro" id="IPR011009">
    <property type="entry name" value="Kinase-like_dom_sf"/>
</dbReference>
<dbReference type="NCBIfam" id="TIGR00938">
    <property type="entry name" value="thrB_alt"/>
    <property type="match status" value="1"/>
</dbReference>
<dbReference type="NCBIfam" id="NF003558">
    <property type="entry name" value="PRK05231.1"/>
    <property type="match status" value="1"/>
</dbReference>
<comment type="caution">
    <text evidence="11">The sequence shown here is derived from an EMBL/GenBank/DDBJ whole genome shotgun (WGS) entry which is preliminary data.</text>
</comment>
<dbReference type="Proteomes" id="UP000324927">
    <property type="component" value="Unassembled WGS sequence"/>
</dbReference>
<comment type="similarity">
    <text evidence="7 8">Belongs to the pseudomonas-type ThrB family.</text>
</comment>
<dbReference type="CDD" id="cd05153">
    <property type="entry name" value="HomoserineK_II"/>
    <property type="match status" value="1"/>
</dbReference>
<feature type="domain" description="Aminoglycoside phosphotransferase" evidence="10">
    <location>
        <begin position="27"/>
        <end position="257"/>
    </location>
</feature>
<keyword evidence="3 8" id="KW-0791">Threonine biosynthesis</keyword>
<dbReference type="GO" id="GO:0009088">
    <property type="term" value="P:threonine biosynthetic process"/>
    <property type="evidence" value="ECO:0007669"/>
    <property type="project" value="UniProtKB-UniRule"/>
</dbReference>
<dbReference type="SUPFAM" id="SSF56112">
    <property type="entry name" value="Protein kinase-like (PK-like)"/>
    <property type="match status" value="1"/>
</dbReference>
<dbReference type="EC" id="2.7.1.39" evidence="8 9"/>
<dbReference type="UniPathway" id="UPA00050">
    <property type="reaction ID" value="UER00064"/>
</dbReference>
<dbReference type="RefSeq" id="WP_149230330.1">
    <property type="nucleotide sequence ID" value="NZ_JALJXJ010000002.1"/>
</dbReference>
<dbReference type="GO" id="GO:0004413">
    <property type="term" value="F:homoserine kinase activity"/>
    <property type="evidence" value="ECO:0007669"/>
    <property type="project" value="UniProtKB-UniRule"/>
</dbReference>
<evidence type="ECO:0000256" key="4">
    <source>
        <dbReference type="ARBA" id="ARBA00022741"/>
    </source>
</evidence>
<evidence type="ECO:0000256" key="5">
    <source>
        <dbReference type="ARBA" id="ARBA00022777"/>
    </source>
</evidence>
<evidence type="ECO:0000313" key="12">
    <source>
        <dbReference type="Proteomes" id="UP000324927"/>
    </source>
</evidence>
<evidence type="ECO:0000256" key="2">
    <source>
        <dbReference type="ARBA" id="ARBA00022679"/>
    </source>
</evidence>
<proteinExistence type="inferred from homology"/>
<keyword evidence="4 8" id="KW-0547">Nucleotide-binding</keyword>
<evidence type="ECO:0000256" key="6">
    <source>
        <dbReference type="ARBA" id="ARBA00022840"/>
    </source>
</evidence>
<keyword evidence="2 8" id="KW-0808">Transferase</keyword>
<keyword evidence="12" id="KW-1185">Reference proteome</keyword>
<dbReference type="OrthoDB" id="9777460at2"/>
<dbReference type="GO" id="GO:0005524">
    <property type="term" value="F:ATP binding"/>
    <property type="evidence" value="ECO:0007669"/>
    <property type="project" value="UniProtKB-KW"/>
</dbReference>
<evidence type="ECO:0000259" key="10">
    <source>
        <dbReference type="Pfam" id="PF01636"/>
    </source>
</evidence>
<evidence type="ECO:0000256" key="3">
    <source>
        <dbReference type="ARBA" id="ARBA00022697"/>
    </source>
</evidence>
<dbReference type="InterPro" id="IPR050249">
    <property type="entry name" value="Pseudomonas-type_ThrB"/>
</dbReference>
<evidence type="ECO:0000256" key="8">
    <source>
        <dbReference type="HAMAP-Rule" id="MF_00301"/>
    </source>
</evidence>
<dbReference type="PANTHER" id="PTHR21064:SF6">
    <property type="entry name" value="AMINOGLYCOSIDE PHOSPHOTRANSFERASE DOMAIN-CONTAINING PROTEIN"/>
    <property type="match status" value="1"/>
</dbReference>
<dbReference type="HAMAP" id="MF_00301">
    <property type="entry name" value="Homoser_kinase_2"/>
    <property type="match status" value="1"/>
</dbReference>
<dbReference type="Pfam" id="PF01636">
    <property type="entry name" value="APH"/>
    <property type="match status" value="1"/>
</dbReference>
<organism evidence="11 12">
    <name type="scientific">Azospirillum lipoferum</name>
    <dbReference type="NCBI Taxonomy" id="193"/>
    <lineage>
        <taxon>Bacteria</taxon>
        <taxon>Pseudomonadati</taxon>
        <taxon>Pseudomonadota</taxon>
        <taxon>Alphaproteobacteria</taxon>
        <taxon>Rhodospirillales</taxon>
        <taxon>Azospirillaceae</taxon>
        <taxon>Azospirillum</taxon>
    </lineage>
</organism>
<keyword evidence="6 8" id="KW-0067">ATP-binding</keyword>
<evidence type="ECO:0000256" key="1">
    <source>
        <dbReference type="ARBA" id="ARBA00022605"/>
    </source>
</evidence>
<sequence length="332" mass="37005">MAVYTEVTDEDLSTFAAQYDLGAVLSCKGIAEGVENSNFLLVTERGPYILTLYEKRTRKEDLPFFLGLMEHLADKGIACPLPVPGRDGVALRELCGRPAVIVTFLAGMWPRRIMPQHCARLGEALARLHLAVGDFRMERPNALALPGWKELFAKSADRADEVAPGLRATLEAELTALEANWPVGLPAGVIHADLFPDNVFFRGDSLSGLIDFYFACNDFFVYDVAICINAWCFEIDGSFNATKARLLLSNYRKVRPLSRGELDSLPWLCRGSAVRFLLTRLYDWLNHPPGAFVRPKDPLEYLRKLRFHQSVRGLGDYFLDDSDLAESGTGGQ</sequence>
<dbReference type="Gene3D" id="3.30.200.20">
    <property type="entry name" value="Phosphorylase Kinase, domain 1"/>
    <property type="match status" value="1"/>
</dbReference>
<keyword evidence="5 8" id="KW-0418">Kinase</keyword>
<comment type="pathway">
    <text evidence="8">Amino-acid biosynthesis; L-threonine biosynthesis; L-threonine from L-aspartate: step 4/5.</text>
</comment>
<name>A0A5A9GWL2_AZOLI</name>
<keyword evidence="1 8" id="KW-0028">Amino-acid biosynthesis</keyword>